<dbReference type="InterPro" id="IPR013078">
    <property type="entry name" value="His_Pase_superF_clade-1"/>
</dbReference>
<reference evidence="1 2" key="1">
    <citation type="submission" date="2017-08" db="EMBL/GenBank/DDBJ databases">
        <title>Phylogenetic analysis of Mycobacterium avium complex whole genomes.</title>
        <authorList>
            <person name="Caverly L.J."/>
            <person name="Spilker T."/>
            <person name="Lipuma J."/>
        </authorList>
    </citation>
    <scope>NUCLEOTIDE SEQUENCE [LARGE SCALE GENOMIC DNA]</scope>
    <source>
        <strain evidence="1 2">FLAC0165</strain>
    </source>
</reference>
<dbReference type="PANTHER" id="PTHR48100">
    <property type="entry name" value="BROAD-SPECIFICITY PHOSPHATASE YOR283W-RELATED"/>
    <property type="match status" value="1"/>
</dbReference>
<accession>A0A2A2ZPQ8</accession>
<evidence type="ECO:0000313" key="1">
    <source>
        <dbReference type="EMBL" id="PBA28496.1"/>
    </source>
</evidence>
<organism evidence="1 2">
    <name type="scientific">Mycobacterium avium</name>
    <dbReference type="NCBI Taxonomy" id="1764"/>
    <lineage>
        <taxon>Bacteria</taxon>
        <taxon>Bacillati</taxon>
        <taxon>Actinomycetota</taxon>
        <taxon>Actinomycetes</taxon>
        <taxon>Mycobacteriales</taxon>
        <taxon>Mycobacteriaceae</taxon>
        <taxon>Mycobacterium</taxon>
        <taxon>Mycobacterium avium complex (MAC)</taxon>
    </lineage>
</organism>
<dbReference type="Pfam" id="PF00300">
    <property type="entry name" value="His_Phos_1"/>
    <property type="match status" value="1"/>
</dbReference>
<dbReference type="RefSeq" id="WP_033713052.1">
    <property type="nucleotide sequence ID" value="NZ_JAEKMK010000055.1"/>
</dbReference>
<dbReference type="CDD" id="cd07067">
    <property type="entry name" value="HP_PGM_like"/>
    <property type="match status" value="1"/>
</dbReference>
<dbReference type="PANTHER" id="PTHR48100:SF10">
    <property type="entry name" value="2-CARBOXY-D-ARABINITOL-1-PHOSPHATASE-RELATED"/>
    <property type="match status" value="1"/>
</dbReference>
<dbReference type="InterPro" id="IPR050275">
    <property type="entry name" value="PGM_Phosphatase"/>
</dbReference>
<dbReference type="AlphaFoldDB" id="A0A2A2ZPQ8"/>
<dbReference type="Proteomes" id="UP000217768">
    <property type="component" value="Unassembled WGS sequence"/>
</dbReference>
<proteinExistence type="predicted"/>
<gene>
    <name evidence="1" type="ORF">CKJ66_02400</name>
</gene>
<comment type="caution">
    <text evidence="1">The sequence shown here is derived from an EMBL/GenBank/DDBJ whole genome shotgun (WGS) entry which is preliminary data.</text>
</comment>
<dbReference type="OrthoDB" id="7502553at2"/>
<dbReference type="SMART" id="SM00855">
    <property type="entry name" value="PGAM"/>
    <property type="match status" value="1"/>
</dbReference>
<dbReference type="SUPFAM" id="SSF53254">
    <property type="entry name" value="Phosphoglycerate mutase-like"/>
    <property type="match status" value="1"/>
</dbReference>
<sequence>MTGVVRLTLVSHGMTDAMADGRFPADEPLNELGRRQVQAIADQFDSAASYFVAPELRTRQTAGLLGCDGAPEPLLADLDCGRWRGRALQTVDEADLAAWLSDPAGAPHGGESIADLIERASRWLNALTANPLHTAAVTHPAVIRAAIAAALDADPASFWRVDVAPAAYVVMHHRGGRWTLRL</sequence>
<dbReference type="GO" id="GO:0016791">
    <property type="term" value="F:phosphatase activity"/>
    <property type="evidence" value="ECO:0007669"/>
    <property type="project" value="TreeGrafter"/>
</dbReference>
<evidence type="ECO:0000313" key="2">
    <source>
        <dbReference type="Proteomes" id="UP000217768"/>
    </source>
</evidence>
<dbReference type="EMBL" id="NSFD01000002">
    <property type="protein sequence ID" value="PBA28496.1"/>
    <property type="molecule type" value="Genomic_DNA"/>
</dbReference>
<name>A0A2A2ZPQ8_MYCAV</name>
<dbReference type="Gene3D" id="3.40.50.1240">
    <property type="entry name" value="Phosphoglycerate mutase-like"/>
    <property type="match status" value="1"/>
</dbReference>
<protein>
    <submittedName>
        <fullName evidence="1">Histidine phosphatase family protein</fullName>
    </submittedName>
</protein>
<dbReference type="InterPro" id="IPR029033">
    <property type="entry name" value="His_PPase_superfam"/>
</dbReference>